<evidence type="ECO:0000256" key="1">
    <source>
        <dbReference type="SAM" id="Phobius"/>
    </source>
</evidence>
<keyword evidence="1" id="KW-0472">Membrane</keyword>
<evidence type="ECO:0000313" key="2">
    <source>
        <dbReference type="EMBL" id="RED59169.1"/>
    </source>
</evidence>
<protein>
    <submittedName>
        <fullName evidence="2">Uncharacterized protein</fullName>
    </submittedName>
</protein>
<gene>
    <name evidence="2" type="ORF">DFP95_1077</name>
</gene>
<feature type="transmembrane region" description="Helical" evidence="1">
    <location>
        <begin position="7"/>
        <end position="27"/>
    </location>
</feature>
<name>A0A3D9IC95_9BACL</name>
<dbReference type="EMBL" id="QRDY01000007">
    <property type="protein sequence ID" value="RED59169.1"/>
    <property type="molecule type" value="Genomic_DNA"/>
</dbReference>
<feature type="transmembrane region" description="Helical" evidence="1">
    <location>
        <begin position="69"/>
        <end position="90"/>
    </location>
</feature>
<reference evidence="2 3" key="1">
    <citation type="submission" date="2018-07" db="EMBL/GenBank/DDBJ databases">
        <title>Genomic Encyclopedia of Type Strains, Phase III (KMG-III): the genomes of soil and plant-associated and newly described type strains.</title>
        <authorList>
            <person name="Whitman W."/>
        </authorList>
    </citation>
    <scope>NUCLEOTIDE SEQUENCE [LARGE SCALE GENOMIC DNA]</scope>
    <source>
        <strain evidence="2 3">CECT 8236</strain>
    </source>
</reference>
<keyword evidence="1" id="KW-1133">Transmembrane helix</keyword>
<evidence type="ECO:0000313" key="3">
    <source>
        <dbReference type="Proteomes" id="UP000256869"/>
    </source>
</evidence>
<sequence>MKKELKILIESLVVSLCILISVILFFVTKGYFTTKTYQPKIQDVYIVTEELTHEVRIGWIKPLSWSEYISSYLIILCIYFLIRFGLWKFFNKKKT</sequence>
<comment type="caution">
    <text evidence="2">The sequence shown here is derived from an EMBL/GenBank/DDBJ whole genome shotgun (WGS) entry which is preliminary data.</text>
</comment>
<dbReference type="AlphaFoldDB" id="A0A3D9IC95"/>
<dbReference type="Proteomes" id="UP000256869">
    <property type="component" value="Unassembled WGS sequence"/>
</dbReference>
<keyword evidence="3" id="KW-1185">Reference proteome</keyword>
<proteinExistence type="predicted"/>
<accession>A0A3D9IC95</accession>
<organism evidence="2 3">
    <name type="scientific">Cohnella lupini</name>
    <dbReference type="NCBI Taxonomy" id="1294267"/>
    <lineage>
        <taxon>Bacteria</taxon>
        <taxon>Bacillati</taxon>
        <taxon>Bacillota</taxon>
        <taxon>Bacilli</taxon>
        <taxon>Bacillales</taxon>
        <taxon>Paenibacillaceae</taxon>
        <taxon>Cohnella</taxon>
    </lineage>
</organism>
<keyword evidence="1" id="KW-0812">Transmembrane</keyword>